<dbReference type="GeneID" id="54567015"/>
<dbReference type="PROSITE" id="PS50850">
    <property type="entry name" value="MFS"/>
    <property type="match status" value="1"/>
</dbReference>
<evidence type="ECO:0000256" key="6">
    <source>
        <dbReference type="SAM" id="Phobius"/>
    </source>
</evidence>
<dbReference type="Pfam" id="PF07690">
    <property type="entry name" value="MFS_1"/>
    <property type="match status" value="1"/>
</dbReference>
<dbReference type="Gene3D" id="1.20.1250.20">
    <property type="entry name" value="MFS general substrate transporter like domains"/>
    <property type="match status" value="1"/>
</dbReference>
<protein>
    <recommendedName>
        <fullName evidence="7">Major facilitator superfamily (MFS) profile domain-containing protein</fullName>
    </recommendedName>
</protein>
<dbReference type="AlphaFoldDB" id="A0A6A6CAB7"/>
<evidence type="ECO:0000256" key="2">
    <source>
        <dbReference type="ARBA" id="ARBA00022692"/>
    </source>
</evidence>
<dbReference type="InterPro" id="IPR011701">
    <property type="entry name" value="MFS"/>
</dbReference>
<feature type="transmembrane region" description="Helical" evidence="6">
    <location>
        <begin position="114"/>
        <end position="134"/>
    </location>
</feature>
<feature type="transmembrane region" description="Helical" evidence="6">
    <location>
        <begin position="290"/>
        <end position="314"/>
    </location>
</feature>
<feature type="transmembrane region" description="Helical" evidence="6">
    <location>
        <begin position="199"/>
        <end position="222"/>
    </location>
</feature>
<feature type="transmembrane region" description="Helical" evidence="6">
    <location>
        <begin position="228"/>
        <end position="247"/>
    </location>
</feature>
<name>A0A6A6CAB7_ZASCE</name>
<feature type="transmembrane region" description="Helical" evidence="6">
    <location>
        <begin position="334"/>
        <end position="356"/>
    </location>
</feature>
<feature type="transmembrane region" description="Helical" evidence="6">
    <location>
        <begin position="472"/>
        <end position="493"/>
    </location>
</feature>
<feature type="transmembrane region" description="Helical" evidence="6">
    <location>
        <begin position="73"/>
        <end position="94"/>
    </location>
</feature>
<evidence type="ECO:0000256" key="5">
    <source>
        <dbReference type="SAM" id="MobiDB-lite"/>
    </source>
</evidence>
<reference evidence="8" key="1">
    <citation type="journal article" date="2020" name="Stud. Mycol.">
        <title>101 Dothideomycetes genomes: a test case for predicting lifestyles and emergence of pathogens.</title>
        <authorList>
            <person name="Haridas S."/>
            <person name="Albert R."/>
            <person name="Binder M."/>
            <person name="Bloem J."/>
            <person name="Labutti K."/>
            <person name="Salamov A."/>
            <person name="Andreopoulos B."/>
            <person name="Baker S."/>
            <person name="Barry K."/>
            <person name="Bills G."/>
            <person name="Bluhm B."/>
            <person name="Cannon C."/>
            <person name="Castanera R."/>
            <person name="Culley D."/>
            <person name="Daum C."/>
            <person name="Ezra D."/>
            <person name="Gonzalez J."/>
            <person name="Henrissat B."/>
            <person name="Kuo A."/>
            <person name="Liang C."/>
            <person name="Lipzen A."/>
            <person name="Lutzoni F."/>
            <person name="Magnuson J."/>
            <person name="Mondo S."/>
            <person name="Nolan M."/>
            <person name="Ohm R."/>
            <person name="Pangilinan J."/>
            <person name="Park H.-J."/>
            <person name="Ramirez L."/>
            <person name="Alfaro M."/>
            <person name="Sun H."/>
            <person name="Tritt A."/>
            <person name="Yoshinaga Y."/>
            <person name="Zwiers L.-H."/>
            <person name="Turgeon B."/>
            <person name="Goodwin S."/>
            <person name="Spatafora J."/>
            <person name="Crous P."/>
            <person name="Grigoriev I."/>
        </authorList>
    </citation>
    <scope>NUCLEOTIDE SEQUENCE</scope>
    <source>
        <strain evidence="8">ATCC 36951</strain>
    </source>
</reference>
<feature type="transmembrane region" description="Helical" evidence="6">
    <location>
        <begin position="377"/>
        <end position="398"/>
    </location>
</feature>
<dbReference type="OrthoDB" id="2533084at2759"/>
<feature type="domain" description="Major facilitator superfamily (MFS) profile" evidence="7">
    <location>
        <begin position="74"/>
        <end position="494"/>
    </location>
</feature>
<dbReference type="GO" id="GO:0022857">
    <property type="term" value="F:transmembrane transporter activity"/>
    <property type="evidence" value="ECO:0007669"/>
    <property type="project" value="InterPro"/>
</dbReference>
<keyword evidence="9" id="KW-1185">Reference proteome</keyword>
<evidence type="ECO:0000259" key="7">
    <source>
        <dbReference type="PROSITE" id="PS50850"/>
    </source>
</evidence>
<feature type="region of interest" description="Disordered" evidence="5">
    <location>
        <begin position="1"/>
        <end position="25"/>
    </location>
</feature>
<feature type="compositionally biased region" description="Basic and acidic residues" evidence="5">
    <location>
        <begin position="1"/>
        <end position="15"/>
    </location>
</feature>
<feature type="transmembrane region" description="Helical" evidence="6">
    <location>
        <begin position="141"/>
        <end position="159"/>
    </location>
</feature>
<keyword evidence="3 6" id="KW-1133">Transmembrane helix</keyword>
<evidence type="ECO:0000313" key="9">
    <source>
        <dbReference type="Proteomes" id="UP000799537"/>
    </source>
</evidence>
<evidence type="ECO:0000256" key="4">
    <source>
        <dbReference type="ARBA" id="ARBA00023136"/>
    </source>
</evidence>
<feature type="compositionally biased region" description="Polar residues" evidence="5">
    <location>
        <begin position="16"/>
        <end position="25"/>
    </location>
</feature>
<dbReference type="PANTHER" id="PTHR23502">
    <property type="entry name" value="MAJOR FACILITATOR SUPERFAMILY"/>
    <property type="match status" value="1"/>
</dbReference>
<dbReference type="RefSeq" id="XP_033664059.1">
    <property type="nucleotide sequence ID" value="XM_033813743.1"/>
</dbReference>
<dbReference type="InterPro" id="IPR020846">
    <property type="entry name" value="MFS_dom"/>
</dbReference>
<keyword evidence="2 6" id="KW-0812">Transmembrane</keyword>
<feature type="transmembrane region" description="Helical" evidence="6">
    <location>
        <begin position="165"/>
        <end position="187"/>
    </location>
</feature>
<organism evidence="8 9">
    <name type="scientific">Zasmidium cellare ATCC 36951</name>
    <dbReference type="NCBI Taxonomy" id="1080233"/>
    <lineage>
        <taxon>Eukaryota</taxon>
        <taxon>Fungi</taxon>
        <taxon>Dikarya</taxon>
        <taxon>Ascomycota</taxon>
        <taxon>Pezizomycotina</taxon>
        <taxon>Dothideomycetes</taxon>
        <taxon>Dothideomycetidae</taxon>
        <taxon>Mycosphaerellales</taxon>
        <taxon>Mycosphaerellaceae</taxon>
        <taxon>Zasmidium</taxon>
    </lineage>
</organism>
<proteinExistence type="predicted"/>
<dbReference type="InterPro" id="IPR036259">
    <property type="entry name" value="MFS_trans_sf"/>
</dbReference>
<dbReference type="PANTHER" id="PTHR23502:SF187">
    <property type="entry name" value="TRANSPORTER, PUTATIVE (AFU_ORTHOLOGUE AFUA_2G17840)-RELATED"/>
    <property type="match status" value="1"/>
</dbReference>
<evidence type="ECO:0000313" key="8">
    <source>
        <dbReference type="EMBL" id="KAF2163170.1"/>
    </source>
</evidence>
<dbReference type="GO" id="GO:0005886">
    <property type="term" value="C:plasma membrane"/>
    <property type="evidence" value="ECO:0007669"/>
    <property type="project" value="TreeGrafter"/>
</dbReference>
<evidence type="ECO:0000256" key="3">
    <source>
        <dbReference type="ARBA" id="ARBA00022989"/>
    </source>
</evidence>
<dbReference type="SUPFAM" id="SSF103473">
    <property type="entry name" value="MFS general substrate transporter"/>
    <property type="match status" value="1"/>
</dbReference>
<accession>A0A6A6CAB7</accession>
<evidence type="ECO:0000256" key="1">
    <source>
        <dbReference type="ARBA" id="ARBA00004141"/>
    </source>
</evidence>
<dbReference type="Proteomes" id="UP000799537">
    <property type="component" value="Unassembled WGS sequence"/>
</dbReference>
<gene>
    <name evidence="8" type="ORF">M409DRAFT_57831</name>
</gene>
<keyword evidence="4 6" id="KW-0472">Membrane</keyword>
<dbReference type="EMBL" id="ML993610">
    <property type="protein sequence ID" value="KAF2163170.1"/>
    <property type="molecule type" value="Genomic_DNA"/>
</dbReference>
<sequence length="512" mass="57061">MSHKAATVDKEKSEPTQHSTDQLNSNGYYLDTQYLDGDHRDLKTTADGHTVLIPQPIDDPNDPLNWSNRKKHLILFVITWLAFLPDYGSSMGAVTLIPQANQWHLSENTIQHNLVGNLFCLGMGGLFTVALSSYFGRLPVLLFWQLMALGTGIWCAAAKSFNSFLAARIVNGFFAIAAQAGGLMWINDIFFFHERPRKINIWSGGVILSPYLGPFTAAFVIWKLSWRWAYWIYSILNGVGLGLILLIDETHYDRGIPTEQQPIWKSKALRMLGIERHPRGSFLRSVSKPFVAICKIPVALIVVYYFLNFAWIIGVNATISTWLTTFYGFSPKGLGLFYFSGITGSILGEVFGHWIHDMIGRFYIKRHNGRIDPEARLIICYLAGVLMAVGLLILGFALQYHWHWAYLAVFDGMQVAGINLATTAVNAYLLDSYPEGSGEVCAWITVGRTLGGFMATYIEIPWVAGTGAAKVFGVQTGITAAAMLIPLFLQLFGKKLRQLQGPMRFLGARKSA</sequence>
<comment type="subcellular location">
    <subcellularLocation>
        <location evidence="1">Membrane</location>
        <topology evidence="1">Multi-pass membrane protein</topology>
    </subcellularLocation>
</comment>